<dbReference type="OMA" id="SPLEWEN"/>
<name>A0A8S1JTW9_PARPR</name>
<evidence type="ECO:0000256" key="3">
    <source>
        <dbReference type="ARBA" id="ARBA00022833"/>
    </source>
</evidence>
<dbReference type="GO" id="GO:0006351">
    <property type="term" value="P:DNA-templated transcription"/>
    <property type="evidence" value="ECO:0007669"/>
    <property type="project" value="InterPro"/>
</dbReference>
<dbReference type="InterPro" id="IPR003618">
    <property type="entry name" value="TFIIS_cen_dom"/>
</dbReference>
<keyword evidence="2 4" id="KW-0863">Zinc-finger</keyword>
<keyword evidence="1" id="KW-0479">Metal-binding</keyword>
<dbReference type="AlphaFoldDB" id="A0A8S1JTW9"/>
<comment type="caution">
    <text evidence="7">The sequence shown here is derived from an EMBL/GenBank/DDBJ whole genome shotgun (WGS) entry which is preliminary data.</text>
</comment>
<dbReference type="SMART" id="SM00440">
    <property type="entry name" value="ZnF_C2C2"/>
    <property type="match status" value="1"/>
</dbReference>
<sequence>MDYQELYDLRKKLLDWKKFPTETLCILKSLEQSPLEWENVNKSKIQKTLHTLTIIDDKNDPLATTIKAKASALQDRFKRLSQAKAIQRSSKEQQQQAIEEIKIQKQNSVQSTQSSRSLPDIDLFANYRVPSPAYADRLKYLNGISKMFIANILNFKKENDLNESDYQIIKECVEIMEKTIYYKRGQEHSSRKAYEQDLRILAGFLKKDKNGSLTYRIFTKAFDPISAAQLRAADWVDDETKQEQARIIKEKMEAEQIGFYKDLSKREMEGIEGKTCKGCGQKKVYLVDEKQTRASDEPTTKFFECYNCGDKFRIC</sequence>
<organism evidence="7 8">
    <name type="scientific">Paramecium primaurelia</name>
    <dbReference type="NCBI Taxonomy" id="5886"/>
    <lineage>
        <taxon>Eukaryota</taxon>
        <taxon>Sar</taxon>
        <taxon>Alveolata</taxon>
        <taxon>Ciliophora</taxon>
        <taxon>Intramacronucleata</taxon>
        <taxon>Oligohymenophorea</taxon>
        <taxon>Peniculida</taxon>
        <taxon>Parameciidae</taxon>
        <taxon>Paramecium</taxon>
    </lineage>
</organism>
<reference evidence="7" key="1">
    <citation type="submission" date="2021-01" db="EMBL/GenBank/DDBJ databases">
        <authorList>
            <consortium name="Genoscope - CEA"/>
            <person name="William W."/>
        </authorList>
    </citation>
    <scope>NUCLEOTIDE SEQUENCE</scope>
</reference>
<evidence type="ECO:0000256" key="1">
    <source>
        <dbReference type="ARBA" id="ARBA00022723"/>
    </source>
</evidence>
<dbReference type="Proteomes" id="UP000688137">
    <property type="component" value="Unassembled WGS sequence"/>
</dbReference>
<keyword evidence="3" id="KW-0862">Zinc</keyword>
<dbReference type="InterPro" id="IPR001222">
    <property type="entry name" value="Znf_TFIIS"/>
</dbReference>
<evidence type="ECO:0000313" key="8">
    <source>
        <dbReference type="Proteomes" id="UP000688137"/>
    </source>
</evidence>
<proteinExistence type="predicted"/>
<evidence type="ECO:0000256" key="2">
    <source>
        <dbReference type="ARBA" id="ARBA00022771"/>
    </source>
</evidence>
<evidence type="ECO:0000259" key="6">
    <source>
        <dbReference type="PROSITE" id="PS51321"/>
    </source>
</evidence>
<evidence type="ECO:0000256" key="4">
    <source>
        <dbReference type="PROSITE-ProRule" id="PRU00472"/>
    </source>
</evidence>
<dbReference type="Pfam" id="PF01096">
    <property type="entry name" value="Zn_ribbon_TFIIS"/>
    <property type="match status" value="1"/>
</dbReference>
<feature type="domain" description="TFIIS-type" evidence="5">
    <location>
        <begin position="272"/>
        <end position="313"/>
    </location>
</feature>
<protein>
    <submittedName>
        <fullName evidence="7">Uncharacterized protein</fullName>
    </submittedName>
</protein>
<dbReference type="PROSITE" id="PS51133">
    <property type="entry name" value="ZF_TFIIS_2"/>
    <property type="match status" value="1"/>
</dbReference>
<dbReference type="GO" id="GO:0003676">
    <property type="term" value="F:nucleic acid binding"/>
    <property type="evidence" value="ECO:0007669"/>
    <property type="project" value="InterPro"/>
</dbReference>
<evidence type="ECO:0000259" key="5">
    <source>
        <dbReference type="PROSITE" id="PS51133"/>
    </source>
</evidence>
<dbReference type="EMBL" id="CAJJDM010000007">
    <property type="protein sequence ID" value="CAD8046174.1"/>
    <property type="molecule type" value="Genomic_DNA"/>
</dbReference>
<dbReference type="PROSITE" id="PS51321">
    <property type="entry name" value="TFIIS_CENTRAL"/>
    <property type="match status" value="1"/>
</dbReference>
<evidence type="ECO:0000313" key="7">
    <source>
        <dbReference type="EMBL" id="CAD8046174.1"/>
    </source>
</evidence>
<accession>A0A8S1JTW9</accession>
<dbReference type="GO" id="GO:0008270">
    <property type="term" value="F:zinc ion binding"/>
    <property type="evidence" value="ECO:0007669"/>
    <property type="project" value="UniProtKB-KW"/>
</dbReference>
<keyword evidence="8" id="KW-1185">Reference proteome</keyword>
<feature type="domain" description="TFIIS central" evidence="6">
    <location>
        <begin position="140"/>
        <end position="263"/>
    </location>
</feature>
<gene>
    <name evidence="7" type="ORF">PPRIM_AZ9-3.1.T0100220</name>
</gene>